<dbReference type="RefSeq" id="WP_224033543.1">
    <property type="nucleotide sequence ID" value="NZ_AP024849.1"/>
</dbReference>
<protein>
    <submittedName>
        <fullName evidence="1">Uncharacterized protein</fullName>
    </submittedName>
</protein>
<dbReference type="EMBL" id="AP024849">
    <property type="protein sequence ID" value="BCZ47169.1"/>
    <property type="molecule type" value="Genomic_DNA"/>
</dbReference>
<dbReference type="Proteomes" id="UP000824633">
    <property type="component" value="Chromosome"/>
</dbReference>
<gene>
    <name evidence="1" type="ORF">psyc5s11_32360</name>
</gene>
<accession>A0ABM7T5D8</accession>
<keyword evidence="2" id="KW-1185">Reference proteome</keyword>
<organism evidence="1 2">
    <name type="scientific">Clostridium gelidum</name>
    <dbReference type="NCBI Taxonomy" id="704125"/>
    <lineage>
        <taxon>Bacteria</taxon>
        <taxon>Bacillati</taxon>
        <taxon>Bacillota</taxon>
        <taxon>Clostridia</taxon>
        <taxon>Eubacteriales</taxon>
        <taxon>Clostridiaceae</taxon>
        <taxon>Clostridium</taxon>
    </lineage>
</organism>
<reference evidence="2" key="1">
    <citation type="submission" date="2021-07" db="EMBL/GenBank/DDBJ databases">
        <title>Complete genome sequencing of a Clostridium isolate.</title>
        <authorList>
            <person name="Ueki A."/>
            <person name="Tonouchi A."/>
        </authorList>
    </citation>
    <scope>NUCLEOTIDE SEQUENCE [LARGE SCALE GENOMIC DNA]</scope>
    <source>
        <strain evidence="2">C5S11</strain>
    </source>
</reference>
<proteinExistence type="predicted"/>
<evidence type="ECO:0000313" key="2">
    <source>
        <dbReference type="Proteomes" id="UP000824633"/>
    </source>
</evidence>
<name>A0ABM7T5D8_9CLOT</name>
<evidence type="ECO:0000313" key="1">
    <source>
        <dbReference type="EMBL" id="BCZ47169.1"/>
    </source>
</evidence>
<sequence>MKLWKDLKVVRVRLVKKYDRQCVCRISAVNYNTSNYGKVINKDVTLFTYEIDNVLIGLA</sequence>